<dbReference type="AlphaFoldDB" id="A0AAV1ZAS1"/>
<dbReference type="EMBL" id="CAXIEN010000031">
    <property type="protein sequence ID" value="CAL1268093.1"/>
    <property type="molecule type" value="Genomic_DNA"/>
</dbReference>
<gene>
    <name evidence="1" type="ORF">LARSCL_LOCUS3992</name>
</gene>
<name>A0AAV1ZAS1_9ARAC</name>
<keyword evidence="2" id="KW-1185">Reference proteome</keyword>
<comment type="caution">
    <text evidence="1">The sequence shown here is derived from an EMBL/GenBank/DDBJ whole genome shotgun (WGS) entry which is preliminary data.</text>
</comment>
<protein>
    <submittedName>
        <fullName evidence="1">Uncharacterized protein</fullName>
    </submittedName>
</protein>
<proteinExistence type="predicted"/>
<evidence type="ECO:0000313" key="1">
    <source>
        <dbReference type="EMBL" id="CAL1268093.1"/>
    </source>
</evidence>
<sequence length="45" mass="5370">MCEWLYIPIEETTMMWFQYMDTFGTLYARCGQSAINRLGFGPPWN</sequence>
<dbReference type="Proteomes" id="UP001497382">
    <property type="component" value="Unassembled WGS sequence"/>
</dbReference>
<evidence type="ECO:0000313" key="2">
    <source>
        <dbReference type="Proteomes" id="UP001497382"/>
    </source>
</evidence>
<reference evidence="1 2" key="1">
    <citation type="submission" date="2024-04" db="EMBL/GenBank/DDBJ databases">
        <authorList>
            <person name="Rising A."/>
            <person name="Reimegard J."/>
            <person name="Sonavane S."/>
            <person name="Akerstrom W."/>
            <person name="Nylinder S."/>
            <person name="Hedman E."/>
            <person name="Kallberg Y."/>
        </authorList>
    </citation>
    <scope>NUCLEOTIDE SEQUENCE [LARGE SCALE GENOMIC DNA]</scope>
</reference>
<accession>A0AAV1ZAS1</accession>
<organism evidence="1 2">
    <name type="scientific">Larinioides sclopetarius</name>
    <dbReference type="NCBI Taxonomy" id="280406"/>
    <lineage>
        <taxon>Eukaryota</taxon>
        <taxon>Metazoa</taxon>
        <taxon>Ecdysozoa</taxon>
        <taxon>Arthropoda</taxon>
        <taxon>Chelicerata</taxon>
        <taxon>Arachnida</taxon>
        <taxon>Araneae</taxon>
        <taxon>Araneomorphae</taxon>
        <taxon>Entelegynae</taxon>
        <taxon>Araneoidea</taxon>
        <taxon>Araneidae</taxon>
        <taxon>Larinioides</taxon>
    </lineage>
</organism>